<dbReference type="EMBL" id="GL888273">
    <property type="protein sequence ID" value="EGI63529.1"/>
    <property type="molecule type" value="Genomic_DNA"/>
</dbReference>
<keyword evidence="2" id="KW-1185">Reference proteome</keyword>
<dbReference type="AlphaFoldDB" id="F4WQK2"/>
<evidence type="ECO:0000313" key="2">
    <source>
        <dbReference type="Proteomes" id="UP000007755"/>
    </source>
</evidence>
<accession>F4WQK2</accession>
<protein>
    <submittedName>
        <fullName evidence="1">Uncharacterized protein</fullName>
    </submittedName>
</protein>
<dbReference type="Proteomes" id="UP000007755">
    <property type="component" value="Unassembled WGS sequence"/>
</dbReference>
<name>F4WQK2_ACREC</name>
<sequence length="109" mass="12425">MDSPVRPVSRYRGHKYIHEVEDSRLVGGQFDFVILSLRKMTRGGEKQRTVQKSRGRILSGFCHKTADFHTVLQSWNDPLSILEHGKQIAMGVKDFLRKAIIPAKPNRPG</sequence>
<gene>
    <name evidence="1" type="ORF">G5I_08047</name>
</gene>
<reference evidence="1" key="1">
    <citation type="submission" date="2011-02" db="EMBL/GenBank/DDBJ databases">
        <title>The genome of the leaf-cutting ant Acromyrmex echinatior suggests key adaptations to social evolution and fungus farming.</title>
        <authorList>
            <person name="Nygaard S."/>
            <person name="Zhang G."/>
        </authorList>
    </citation>
    <scope>NUCLEOTIDE SEQUENCE</scope>
</reference>
<proteinExistence type="predicted"/>
<organism evidence="2">
    <name type="scientific">Acromyrmex echinatior</name>
    <name type="common">Panamanian leafcutter ant</name>
    <name type="synonym">Acromyrmex octospinosus echinatior</name>
    <dbReference type="NCBI Taxonomy" id="103372"/>
    <lineage>
        <taxon>Eukaryota</taxon>
        <taxon>Metazoa</taxon>
        <taxon>Ecdysozoa</taxon>
        <taxon>Arthropoda</taxon>
        <taxon>Hexapoda</taxon>
        <taxon>Insecta</taxon>
        <taxon>Pterygota</taxon>
        <taxon>Neoptera</taxon>
        <taxon>Endopterygota</taxon>
        <taxon>Hymenoptera</taxon>
        <taxon>Apocrita</taxon>
        <taxon>Aculeata</taxon>
        <taxon>Formicoidea</taxon>
        <taxon>Formicidae</taxon>
        <taxon>Myrmicinae</taxon>
        <taxon>Acromyrmex</taxon>
    </lineage>
</organism>
<dbReference type="InParanoid" id="F4WQK2"/>
<evidence type="ECO:0000313" key="1">
    <source>
        <dbReference type="EMBL" id="EGI63529.1"/>
    </source>
</evidence>